<dbReference type="AlphaFoldDB" id="A0A2U3QJD9"/>
<sequence length="131" mass="14627">MKCTKTDSNMLSFLYKPLCVVILLSGLFGLIWLRSGVVTTAYDLRNLEEKKMDSLKDRKLLLAERAKLMSLEKIDASFRGNVQAETKLVAGDNMFSNRVRVIHIKRNSVPGTYKVSLAGEGQGVKGKEGFE</sequence>
<dbReference type="Proteomes" id="UP000245125">
    <property type="component" value="Unassembled WGS sequence"/>
</dbReference>
<reference evidence="2" key="1">
    <citation type="submission" date="2018-03" db="EMBL/GenBank/DDBJ databases">
        <authorList>
            <person name="Zecchin S."/>
        </authorList>
    </citation>
    <scope>NUCLEOTIDE SEQUENCE [LARGE SCALE GENOMIC DNA]</scope>
</reference>
<gene>
    <name evidence="1" type="ORF">NBG4_590010</name>
</gene>
<dbReference type="EMBL" id="OUUY01000107">
    <property type="protein sequence ID" value="SPQ01517.1"/>
    <property type="molecule type" value="Genomic_DNA"/>
</dbReference>
<evidence type="ECO:0000313" key="1">
    <source>
        <dbReference type="EMBL" id="SPQ01517.1"/>
    </source>
</evidence>
<organism evidence="1 2">
    <name type="scientific">Candidatus Sulfobium mesophilum</name>
    <dbReference type="NCBI Taxonomy" id="2016548"/>
    <lineage>
        <taxon>Bacteria</taxon>
        <taxon>Pseudomonadati</taxon>
        <taxon>Nitrospirota</taxon>
        <taxon>Nitrospiria</taxon>
        <taxon>Nitrospirales</taxon>
        <taxon>Nitrospiraceae</taxon>
        <taxon>Candidatus Sulfobium</taxon>
    </lineage>
</organism>
<name>A0A2U3QJD9_9BACT</name>
<accession>A0A2U3QJD9</accession>
<proteinExistence type="predicted"/>
<evidence type="ECO:0000313" key="2">
    <source>
        <dbReference type="Proteomes" id="UP000245125"/>
    </source>
</evidence>
<protein>
    <submittedName>
        <fullName evidence="1">Uncharacterized protein</fullName>
    </submittedName>
</protein>
<keyword evidence="2" id="KW-1185">Reference proteome</keyword>